<dbReference type="Proteomes" id="UP000199546">
    <property type="component" value="Unassembled WGS sequence"/>
</dbReference>
<sequence>MLHRPAAAAGTATQVSGFTGAVQASTDDRDQALAADIDDAVPVVTKPELARRMLTRALEGGVAWNRRDRARQVWLVVAIGALVQPAQEYDRAPLTAGRPGHR</sequence>
<evidence type="ECO:0000313" key="1">
    <source>
        <dbReference type="EMBL" id="SFU04324.1"/>
    </source>
</evidence>
<dbReference type="EMBL" id="FPBA01000028">
    <property type="protein sequence ID" value="SFU04324.1"/>
    <property type="molecule type" value="Genomic_DNA"/>
</dbReference>
<gene>
    <name evidence="1" type="ORF">SAMN05660657_05038</name>
</gene>
<organism evidence="1 2">
    <name type="scientific">Geodermatophilus amargosae</name>
    <dbReference type="NCBI Taxonomy" id="1296565"/>
    <lineage>
        <taxon>Bacteria</taxon>
        <taxon>Bacillati</taxon>
        <taxon>Actinomycetota</taxon>
        <taxon>Actinomycetes</taxon>
        <taxon>Geodermatophilales</taxon>
        <taxon>Geodermatophilaceae</taxon>
        <taxon>Geodermatophilus</taxon>
    </lineage>
</organism>
<name>A0A1I7CY35_9ACTN</name>
<dbReference type="RefSeq" id="WP_093583964.1">
    <property type="nucleotide sequence ID" value="NZ_FPBA01000028.1"/>
</dbReference>
<protein>
    <submittedName>
        <fullName evidence="1">Uncharacterized protein</fullName>
    </submittedName>
</protein>
<proteinExistence type="predicted"/>
<accession>A0A1I7CY35</accession>
<dbReference type="AlphaFoldDB" id="A0A1I7CY35"/>
<evidence type="ECO:0000313" key="2">
    <source>
        <dbReference type="Proteomes" id="UP000199546"/>
    </source>
</evidence>
<reference evidence="2" key="1">
    <citation type="submission" date="2016-10" db="EMBL/GenBank/DDBJ databases">
        <authorList>
            <person name="Varghese N."/>
            <person name="Submissions S."/>
        </authorList>
    </citation>
    <scope>NUCLEOTIDE SEQUENCE [LARGE SCALE GENOMIC DNA]</scope>
    <source>
        <strain evidence="2">DSM 46136</strain>
    </source>
</reference>
<keyword evidence="2" id="KW-1185">Reference proteome</keyword>